<evidence type="ECO:0000313" key="11">
    <source>
        <dbReference type="EMBL" id="CAL18247.1"/>
    </source>
</evidence>
<keyword evidence="4 8" id="KW-0812">Transmembrane</keyword>
<feature type="domain" description="Heme-copper oxidase subunit III family profile" evidence="10">
    <location>
        <begin position="4"/>
        <end position="261"/>
    </location>
</feature>
<dbReference type="Pfam" id="PF00510">
    <property type="entry name" value="COX3"/>
    <property type="match status" value="1"/>
</dbReference>
<dbReference type="PANTHER" id="PTHR11403:SF7">
    <property type="entry name" value="CYTOCHROME C OXIDASE SUBUNIT 3"/>
    <property type="match status" value="1"/>
</dbReference>
<dbReference type="InterPro" id="IPR035973">
    <property type="entry name" value="Cyt_c_oxidase_su3-like_sf"/>
</dbReference>
<reference evidence="11" key="1">
    <citation type="submission" date="2006-07" db="EMBL/GenBank/DDBJ databases">
        <title>Mitochondrial DNA genomes to investigate the phylogenetic position of Strepsiptera.</title>
        <authorList>
            <person name="Pons J."/>
            <person name="Foster P."/>
            <person name="Vogler A.P."/>
        </authorList>
    </citation>
    <scope>NUCLEOTIDE SEQUENCE</scope>
</reference>
<keyword evidence="7 9" id="KW-0472">Membrane</keyword>
<dbReference type="Gene3D" id="1.20.120.80">
    <property type="entry name" value="Cytochrome c oxidase, subunit III, four-helix bundle"/>
    <property type="match status" value="1"/>
</dbReference>
<dbReference type="EMBL" id="AM286744">
    <property type="protein sequence ID" value="CAL18247.1"/>
    <property type="molecule type" value="Genomic_DNA"/>
</dbReference>
<dbReference type="CDD" id="cd01665">
    <property type="entry name" value="Cyt_c_Oxidase_III"/>
    <property type="match status" value="1"/>
</dbReference>
<dbReference type="GO" id="GO:0016020">
    <property type="term" value="C:membrane"/>
    <property type="evidence" value="ECO:0007669"/>
    <property type="project" value="UniProtKB-SubCell"/>
</dbReference>
<evidence type="ECO:0000256" key="2">
    <source>
        <dbReference type="ARBA" id="ARBA00010581"/>
    </source>
</evidence>
<geneLocation type="mitochondrion" evidence="11"/>
<feature type="transmembrane region" description="Helical" evidence="9">
    <location>
        <begin position="122"/>
        <end position="146"/>
    </location>
</feature>
<accession>B7ZE82</accession>
<keyword evidence="8 11" id="KW-0496">Mitochondrion</keyword>
<dbReference type="SUPFAM" id="SSF81452">
    <property type="entry name" value="Cytochrome c oxidase subunit III-like"/>
    <property type="match status" value="1"/>
</dbReference>
<feature type="transmembrane region" description="Helical" evidence="9">
    <location>
        <begin position="240"/>
        <end position="260"/>
    </location>
</feature>
<protein>
    <recommendedName>
        <fullName evidence="3 8">Cytochrome c oxidase subunit 3</fullName>
    </recommendedName>
</protein>
<feature type="transmembrane region" description="Helical" evidence="9">
    <location>
        <begin position="41"/>
        <end position="58"/>
    </location>
</feature>
<gene>
    <name evidence="11" type="primary">cox3</name>
</gene>
<evidence type="ECO:0000256" key="3">
    <source>
        <dbReference type="ARBA" id="ARBA00015944"/>
    </source>
</evidence>
<dbReference type="InterPro" id="IPR013833">
    <property type="entry name" value="Cyt_c_oxidase_su3_a-hlx"/>
</dbReference>
<dbReference type="PANTHER" id="PTHR11403">
    <property type="entry name" value="CYTOCHROME C OXIDASE SUBUNIT III"/>
    <property type="match status" value="1"/>
</dbReference>
<dbReference type="GO" id="GO:0006123">
    <property type="term" value="P:mitochondrial electron transport, cytochrome c to oxygen"/>
    <property type="evidence" value="ECO:0007669"/>
    <property type="project" value="TreeGrafter"/>
</dbReference>
<feature type="transmembrane region" description="Helical" evidence="9">
    <location>
        <begin position="158"/>
        <end position="178"/>
    </location>
</feature>
<evidence type="ECO:0000256" key="6">
    <source>
        <dbReference type="ARBA" id="ARBA00022989"/>
    </source>
</evidence>
<evidence type="ECO:0000256" key="4">
    <source>
        <dbReference type="ARBA" id="ARBA00022692"/>
    </source>
</evidence>
<feature type="transmembrane region" description="Helical" evidence="9">
    <location>
        <begin position="198"/>
        <end position="220"/>
    </location>
</feature>
<keyword evidence="6 9" id="KW-1133">Transmembrane helix</keyword>
<dbReference type="InterPro" id="IPR000298">
    <property type="entry name" value="Cyt_c_oxidase-like_su3"/>
</dbReference>
<keyword evidence="5" id="KW-1278">Translocase</keyword>
<sequence>MMKQYQPFYVVSNSPWPIILSLNLFNLFINMINWLTLKNSSLYLFNLMFLLLISLLWWRDIIRESTFLGNHTFLTYENLKISMILFIISEIFFFISFFWNFFHNSIIPNHEFMNFWPPKFIYPFNFIEIPLLNTLILLTSGIFITWSHYALINKNHKNMMISLIMTIILGIYFTSLQLFEYFQAKFNFFDSIYSSSFFIATGFHGIHVIIGSLFLFSLMIRQLMFFMSSSHHFNFEGASWYWHFVDVIWLFLYLSIYWWGS</sequence>
<dbReference type="GO" id="GO:0004129">
    <property type="term" value="F:cytochrome-c oxidase activity"/>
    <property type="evidence" value="ECO:0007669"/>
    <property type="project" value="InterPro"/>
</dbReference>
<comment type="function">
    <text evidence="8">Component of the cytochrome c oxidase, the last enzyme in the mitochondrial electron transport chain which drives oxidative phosphorylation. The respiratory chain contains 3 multisubunit complexes succinate dehydrogenase (complex II, CII), ubiquinol-cytochrome c oxidoreductase (cytochrome b-c1 complex, complex III, CIII) and cytochrome c oxidase (complex IV, CIV), that cooperate to transfer electrons derived from NADH and succinate to molecular oxygen, creating an electrochemical gradient over the inner membrane that drives transmembrane transport and the ATP synthase. Cytochrome c oxidase is the component of the respiratory chain that catalyzes the reduction of oxygen to water. Electrons originating from reduced cytochrome c in the intermembrane space (IMS) are transferred via the dinuclear copper A center (CU(A)) of subunit 2 and heme A of subunit 1 to the active site in subunit 1, a binuclear center (BNC) formed by heme A3 and copper B (CU(B)). The BNC reduces molecular oxygen to 2 water molecules using 4 electrons from cytochrome c in the IMS and 4 protons from the mitochondrial matrix.</text>
</comment>
<evidence type="ECO:0000256" key="1">
    <source>
        <dbReference type="ARBA" id="ARBA00004141"/>
    </source>
</evidence>
<evidence type="ECO:0000256" key="5">
    <source>
        <dbReference type="ARBA" id="ARBA00022967"/>
    </source>
</evidence>
<evidence type="ECO:0000256" key="8">
    <source>
        <dbReference type="RuleBase" id="RU003375"/>
    </source>
</evidence>
<dbReference type="GO" id="GO:0005739">
    <property type="term" value="C:mitochondrion"/>
    <property type="evidence" value="ECO:0007669"/>
    <property type="project" value="TreeGrafter"/>
</dbReference>
<evidence type="ECO:0000256" key="7">
    <source>
        <dbReference type="ARBA" id="ARBA00023136"/>
    </source>
</evidence>
<dbReference type="AlphaFoldDB" id="B7ZE82"/>
<dbReference type="InterPro" id="IPR024791">
    <property type="entry name" value="Cyt_c/ubiquinol_Oxase_su3"/>
</dbReference>
<name>B7ZE82_9NEOP</name>
<feature type="transmembrane region" description="Helical" evidence="9">
    <location>
        <begin position="7"/>
        <end position="29"/>
    </location>
</feature>
<dbReference type="InterPro" id="IPR033945">
    <property type="entry name" value="Cyt_c_oxase_su3_dom"/>
</dbReference>
<comment type="subcellular location">
    <subcellularLocation>
        <location evidence="1">Membrane</location>
        <topology evidence="1">Multi-pass membrane protein</topology>
    </subcellularLocation>
</comment>
<comment type="similarity">
    <text evidence="2 8">Belongs to the cytochrome c oxidase subunit 3 family.</text>
</comment>
<organism evidence="11">
    <name type="scientific">Eoxenos laboulbenei</name>
    <dbReference type="NCBI Taxonomy" id="232561"/>
    <lineage>
        <taxon>Eukaryota</taxon>
        <taxon>Metazoa</taxon>
        <taxon>Ecdysozoa</taxon>
        <taxon>Arthropoda</taxon>
        <taxon>Hexapoda</taxon>
        <taxon>Insecta</taxon>
        <taxon>Pterygota</taxon>
        <taxon>Neoptera</taxon>
        <taxon>Endopterygota</taxon>
        <taxon>Strepsiptera</taxon>
        <taxon>Mengenillidia</taxon>
        <taxon>Mengenillidae</taxon>
        <taxon>Eoxenos</taxon>
    </lineage>
</organism>
<feature type="transmembrane region" description="Helical" evidence="9">
    <location>
        <begin position="79"/>
        <end position="102"/>
    </location>
</feature>
<evidence type="ECO:0000256" key="9">
    <source>
        <dbReference type="SAM" id="Phobius"/>
    </source>
</evidence>
<evidence type="ECO:0000259" key="10">
    <source>
        <dbReference type="PROSITE" id="PS50253"/>
    </source>
</evidence>
<dbReference type="PROSITE" id="PS50253">
    <property type="entry name" value="COX3"/>
    <property type="match status" value="1"/>
</dbReference>
<dbReference type="Gene3D" id="1.10.287.70">
    <property type="match status" value="1"/>
</dbReference>
<proteinExistence type="inferred from homology"/>